<evidence type="ECO:0000256" key="3">
    <source>
        <dbReference type="ARBA" id="ARBA00022827"/>
    </source>
</evidence>
<dbReference type="InterPro" id="IPR036155">
    <property type="entry name" value="Crypto/Photolyase_N_sf"/>
</dbReference>
<name>G0UXN7_TRYCI</name>
<evidence type="ECO:0000313" key="7">
    <source>
        <dbReference type="EMBL" id="CCC94154.1"/>
    </source>
</evidence>
<feature type="binding site" evidence="4">
    <location>
        <position position="315"/>
    </location>
    <ligand>
        <name>FAD</name>
        <dbReference type="ChEBI" id="CHEBI:57692"/>
    </ligand>
</feature>
<dbReference type="GO" id="GO:0005737">
    <property type="term" value="C:cytoplasm"/>
    <property type="evidence" value="ECO:0007669"/>
    <property type="project" value="TreeGrafter"/>
</dbReference>
<dbReference type="EMBL" id="HE575323">
    <property type="protein sequence ID" value="CCC94154.1"/>
    <property type="molecule type" value="Genomic_DNA"/>
</dbReference>
<sequence length="567" mass="64898">MMRKQGRGPPAKRQRTPHDPVPVAAFIFRRDFRLNDNIGLLKLLKSSASRSLVVLPLFFFNPVQCDPEKNLYFGNACFEFLCQSLRHLGGVQLGGRLVCLRGSDVECLEAVRSAGYDIKQLGFNCDITPFARRRDVRLEEWCISNGIQCVTTNRDYTLFPPEMIINGNREPYRVFTPFYNRVLRNYFDEILAPDLTAMNVETGFTGTSVRDDIRDALEQRWKAVNAAGEVVGLGVEYVDLSAMPSFFVDLADVGGREAGLSCLERVTQAMNYSSDRDDIPGDKTTHLSPHLKFGTVSIREAMQMAVLHLGKEHAFTRQLIWREFYAMLLYHNPRVVLGQLKYDRATAKGRPDVSLINEPFLEKYSKFQWKWDDSEFTAFKLGRTGFPLVDAAVRCITRTGWCHNRCRMIIANFLVKVLFVDWREGERWYATVAVDYDVANNSGGWLWSSGQGADAQPYFRIFNPFRQSARYDPQAVFIKRWVPELQGVPAKVIHEWDVYCRNKRGTCQGELDVIGTAKGVFSDVKNDMKQSLTHSEAVDTSAYPCPIVDLKQRAKWIVENYKRYNEK</sequence>
<evidence type="ECO:0000259" key="6">
    <source>
        <dbReference type="PROSITE" id="PS51645"/>
    </source>
</evidence>
<dbReference type="InterPro" id="IPR002081">
    <property type="entry name" value="Cryptochrome/DNA_photolyase_1"/>
</dbReference>
<dbReference type="AlphaFoldDB" id="G0UXN7"/>
<keyword evidence="2 4" id="KW-0285">Flavoprotein</keyword>
<dbReference type="SUPFAM" id="SSF52425">
    <property type="entry name" value="Cryptochrome/photolyase, N-terminal domain"/>
    <property type="match status" value="1"/>
</dbReference>
<dbReference type="GO" id="GO:0043153">
    <property type="term" value="P:entrainment of circadian clock by photoperiod"/>
    <property type="evidence" value="ECO:0007669"/>
    <property type="project" value="TreeGrafter"/>
</dbReference>
<dbReference type="InterPro" id="IPR005101">
    <property type="entry name" value="Cryptochr/Photolyase_FAD-bd"/>
</dbReference>
<comment type="similarity">
    <text evidence="1">Belongs to the DNA photolyase class-1 family.</text>
</comment>
<feature type="site" description="Electron transfer via tryptophanyl radical" evidence="5">
    <location>
        <position position="445"/>
    </location>
</feature>
<gene>
    <name evidence="7" type="ORF">TCIL3000_10_9320</name>
</gene>
<evidence type="ECO:0000256" key="2">
    <source>
        <dbReference type="ARBA" id="ARBA00022630"/>
    </source>
</evidence>
<dbReference type="Gene3D" id="1.10.579.10">
    <property type="entry name" value="DNA Cyclobutane Dipyrimidine Photolyase, subunit A, domain 3"/>
    <property type="match status" value="1"/>
</dbReference>
<dbReference type="Pfam" id="PF00875">
    <property type="entry name" value="DNA_photolyase"/>
    <property type="match status" value="1"/>
</dbReference>
<feature type="site" description="Electron transfer via tryptophanyl radical" evidence="5">
    <location>
        <position position="369"/>
    </location>
</feature>
<feature type="site" description="Electron transfer via tryptophanyl radical" evidence="5">
    <location>
        <position position="422"/>
    </location>
</feature>
<dbReference type="PANTHER" id="PTHR11455:SF18">
    <property type="entry name" value="SI:CH1073-390K14.1"/>
    <property type="match status" value="1"/>
</dbReference>
<reference evidence="7" key="1">
    <citation type="journal article" date="2012" name="Proc. Natl. Acad. Sci. U.S.A.">
        <title>Antigenic diversity is generated by distinct evolutionary mechanisms in African trypanosome species.</title>
        <authorList>
            <person name="Jackson A.P."/>
            <person name="Berry A."/>
            <person name="Aslett M."/>
            <person name="Allison H.C."/>
            <person name="Burton P."/>
            <person name="Vavrova-Anderson J."/>
            <person name="Brown R."/>
            <person name="Browne H."/>
            <person name="Corton N."/>
            <person name="Hauser H."/>
            <person name="Gamble J."/>
            <person name="Gilderthorp R."/>
            <person name="Marcello L."/>
            <person name="McQuillan J."/>
            <person name="Otto T.D."/>
            <person name="Quail M.A."/>
            <person name="Sanders M.J."/>
            <person name="van Tonder A."/>
            <person name="Ginger M.L."/>
            <person name="Field M.C."/>
            <person name="Barry J.D."/>
            <person name="Hertz-Fowler C."/>
            <person name="Berriman M."/>
        </authorList>
    </citation>
    <scope>NUCLEOTIDE SEQUENCE</scope>
    <source>
        <strain evidence="7">IL3000</strain>
    </source>
</reference>
<accession>G0UXN7</accession>
<dbReference type="InterPro" id="IPR006050">
    <property type="entry name" value="DNA_photolyase_N"/>
</dbReference>
<keyword evidence="3 4" id="KW-0274">FAD</keyword>
<evidence type="ECO:0000256" key="4">
    <source>
        <dbReference type="PIRSR" id="PIRSR602081-1"/>
    </source>
</evidence>
<feature type="binding site" evidence="4">
    <location>
        <begin position="284"/>
        <end position="288"/>
    </location>
    <ligand>
        <name>FAD</name>
        <dbReference type="ChEBI" id="CHEBI:57692"/>
    </ligand>
</feature>
<feature type="binding site" evidence="4">
    <location>
        <position position="272"/>
    </location>
    <ligand>
        <name>FAD</name>
        <dbReference type="ChEBI" id="CHEBI:57692"/>
    </ligand>
</feature>
<dbReference type="PANTHER" id="PTHR11455">
    <property type="entry name" value="CRYPTOCHROME"/>
    <property type="match status" value="1"/>
</dbReference>
<dbReference type="Gene3D" id="3.40.50.620">
    <property type="entry name" value="HUPs"/>
    <property type="match status" value="1"/>
</dbReference>
<dbReference type="Gene3D" id="1.25.40.80">
    <property type="match status" value="1"/>
</dbReference>
<feature type="binding site" evidence="4">
    <location>
        <begin position="435"/>
        <end position="437"/>
    </location>
    <ligand>
        <name>FAD</name>
        <dbReference type="ChEBI" id="CHEBI:57692"/>
    </ligand>
</feature>
<proteinExistence type="inferred from homology"/>
<dbReference type="PROSITE" id="PS51645">
    <property type="entry name" value="PHR_CRY_ALPHA_BETA"/>
    <property type="match status" value="1"/>
</dbReference>
<evidence type="ECO:0000256" key="5">
    <source>
        <dbReference type="PIRSR" id="PIRSR602081-2"/>
    </source>
</evidence>
<organism evidence="7">
    <name type="scientific">Trypanosoma congolense (strain IL3000)</name>
    <dbReference type="NCBI Taxonomy" id="1068625"/>
    <lineage>
        <taxon>Eukaryota</taxon>
        <taxon>Discoba</taxon>
        <taxon>Euglenozoa</taxon>
        <taxon>Kinetoplastea</taxon>
        <taxon>Metakinetoplastina</taxon>
        <taxon>Trypanosomatida</taxon>
        <taxon>Trypanosomatidae</taxon>
        <taxon>Trypanosoma</taxon>
        <taxon>Nannomonas</taxon>
    </lineage>
</organism>
<dbReference type="VEuPathDB" id="TriTrypDB:TcIL3000_10_9320"/>
<feature type="domain" description="Photolyase/cryptochrome alpha/beta" evidence="6">
    <location>
        <begin position="22"/>
        <end position="157"/>
    </location>
</feature>
<dbReference type="GO" id="GO:0003677">
    <property type="term" value="F:DNA binding"/>
    <property type="evidence" value="ECO:0007669"/>
    <property type="project" value="TreeGrafter"/>
</dbReference>
<dbReference type="GO" id="GO:0005634">
    <property type="term" value="C:nucleus"/>
    <property type="evidence" value="ECO:0007669"/>
    <property type="project" value="TreeGrafter"/>
</dbReference>
<dbReference type="GO" id="GO:0032922">
    <property type="term" value="P:circadian regulation of gene expression"/>
    <property type="evidence" value="ECO:0007669"/>
    <property type="project" value="TreeGrafter"/>
</dbReference>
<comment type="cofactor">
    <cofactor evidence="4">
        <name>FAD</name>
        <dbReference type="ChEBI" id="CHEBI:57692"/>
    </cofactor>
    <text evidence="4">Binds 1 FAD per subunit.</text>
</comment>
<protein>
    <submittedName>
        <fullName evidence="7">Putative deoxyribodipyrimidine photolyase</fullName>
    </submittedName>
</protein>
<dbReference type="GO" id="GO:0003904">
    <property type="term" value="F:deoxyribodipyrimidine photo-lyase activity"/>
    <property type="evidence" value="ECO:0007669"/>
    <property type="project" value="TreeGrafter"/>
</dbReference>
<dbReference type="Pfam" id="PF03441">
    <property type="entry name" value="FAD_binding_7"/>
    <property type="match status" value="1"/>
</dbReference>
<feature type="binding site" evidence="4">
    <location>
        <begin position="318"/>
        <end position="325"/>
    </location>
    <ligand>
        <name>FAD</name>
        <dbReference type="ChEBI" id="CHEBI:57692"/>
    </ligand>
</feature>
<dbReference type="GO" id="GO:0071949">
    <property type="term" value="F:FAD binding"/>
    <property type="evidence" value="ECO:0007669"/>
    <property type="project" value="TreeGrafter"/>
</dbReference>
<evidence type="ECO:0000256" key="1">
    <source>
        <dbReference type="ARBA" id="ARBA00005862"/>
    </source>
</evidence>
<dbReference type="SUPFAM" id="SSF48173">
    <property type="entry name" value="Cryptochrome/photolyase FAD-binding domain"/>
    <property type="match status" value="1"/>
</dbReference>
<dbReference type="InterPro" id="IPR036134">
    <property type="entry name" value="Crypto/Photolyase_FAD-like_sf"/>
</dbReference>
<keyword evidence="7" id="KW-0456">Lyase</keyword>
<dbReference type="InterPro" id="IPR014729">
    <property type="entry name" value="Rossmann-like_a/b/a_fold"/>
</dbReference>